<feature type="signal peptide" evidence="1">
    <location>
        <begin position="1"/>
        <end position="21"/>
    </location>
</feature>
<dbReference type="EMBL" id="JWIN03000020">
    <property type="protein sequence ID" value="KAB1262063.1"/>
    <property type="molecule type" value="Genomic_DNA"/>
</dbReference>
<evidence type="ECO:0000313" key="3">
    <source>
        <dbReference type="Proteomes" id="UP000299084"/>
    </source>
</evidence>
<dbReference type="Proteomes" id="UP000299084">
    <property type="component" value="Unassembled WGS sequence"/>
</dbReference>
<protein>
    <recommendedName>
        <fullName evidence="4">Secreted protein</fullName>
    </recommendedName>
</protein>
<organism evidence="2 3">
    <name type="scientific">Camelus dromedarius</name>
    <name type="common">Dromedary</name>
    <name type="synonym">Arabian camel</name>
    <dbReference type="NCBI Taxonomy" id="9838"/>
    <lineage>
        <taxon>Eukaryota</taxon>
        <taxon>Metazoa</taxon>
        <taxon>Chordata</taxon>
        <taxon>Craniata</taxon>
        <taxon>Vertebrata</taxon>
        <taxon>Euteleostomi</taxon>
        <taxon>Mammalia</taxon>
        <taxon>Eutheria</taxon>
        <taxon>Laurasiatheria</taxon>
        <taxon>Artiodactyla</taxon>
        <taxon>Tylopoda</taxon>
        <taxon>Camelidae</taxon>
        <taxon>Camelus</taxon>
    </lineage>
</organism>
<evidence type="ECO:0008006" key="4">
    <source>
        <dbReference type="Google" id="ProtNLM"/>
    </source>
</evidence>
<comment type="caution">
    <text evidence="2">The sequence shown here is derived from an EMBL/GenBank/DDBJ whole genome shotgun (WGS) entry which is preliminary data.</text>
</comment>
<sequence length="68" mass="7099">MVCSRGAGTLMLISTAFTSLASVSSPWNEATLFEAPRGLSSMGLAPVHPGDWFQCPEVTRVLGTPSAC</sequence>
<evidence type="ECO:0000256" key="1">
    <source>
        <dbReference type="SAM" id="SignalP"/>
    </source>
</evidence>
<proteinExistence type="predicted"/>
<reference evidence="2 3" key="1">
    <citation type="journal article" date="2019" name="Mol. Ecol. Resour.">
        <title>Improving Illumina assemblies with Hi-C and long reads: an example with the North African dromedary.</title>
        <authorList>
            <person name="Elbers J.P."/>
            <person name="Rogers M.F."/>
            <person name="Perelman P.L."/>
            <person name="Proskuryakova A.A."/>
            <person name="Serdyukova N.A."/>
            <person name="Johnson W.E."/>
            <person name="Horin P."/>
            <person name="Corander J."/>
            <person name="Murphy D."/>
            <person name="Burger P.A."/>
        </authorList>
    </citation>
    <scope>NUCLEOTIDE SEQUENCE [LARGE SCALE GENOMIC DNA]</scope>
    <source>
        <strain evidence="2">Drom800</strain>
        <tissue evidence="2">Blood</tissue>
    </source>
</reference>
<feature type="chain" id="PRO_5024343042" description="Secreted protein" evidence="1">
    <location>
        <begin position="22"/>
        <end position="68"/>
    </location>
</feature>
<gene>
    <name evidence="2" type="ORF">Cadr_000021883</name>
</gene>
<evidence type="ECO:0000313" key="2">
    <source>
        <dbReference type="EMBL" id="KAB1262063.1"/>
    </source>
</evidence>
<keyword evidence="3" id="KW-1185">Reference proteome</keyword>
<dbReference type="AlphaFoldDB" id="A0A5N4CT99"/>
<name>A0A5N4CT99_CAMDR</name>
<accession>A0A5N4CT99</accession>
<keyword evidence="1" id="KW-0732">Signal</keyword>